<organism evidence="2 3">
    <name type="scientific">Candidatus Harrisonbacteria bacterium CG10_big_fil_rev_8_21_14_0_10_40_38</name>
    <dbReference type="NCBI Taxonomy" id="1974583"/>
    <lineage>
        <taxon>Bacteria</taxon>
        <taxon>Candidatus Harrisoniibacteriota</taxon>
    </lineage>
</organism>
<dbReference type="AlphaFoldDB" id="A0A2H0UR90"/>
<dbReference type="PANTHER" id="PTHR48090">
    <property type="entry name" value="UNDECAPRENYL-PHOSPHATE 4-DEOXY-4-FORMAMIDO-L-ARABINOSE TRANSFERASE-RELATED"/>
    <property type="match status" value="1"/>
</dbReference>
<dbReference type="Gene3D" id="3.90.550.10">
    <property type="entry name" value="Spore Coat Polysaccharide Biosynthesis Protein SpsA, Chain A"/>
    <property type="match status" value="1"/>
</dbReference>
<evidence type="ECO:0000259" key="1">
    <source>
        <dbReference type="Pfam" id="PF00535"/>
    </source>
</evidence>
<dbReference type="Pfam" id="PF00535">
    <property type="entry name" value="Glycos_transf_2"/>
    <property type="match status" value="1"/>
</dbReference>
<evidence type="ECO:0000313" key="2">
    <source>
        <dbReference type="EMBL" id="PIR88901.1"/>
    </source>
</evidence>
<keyword evidence="2" id="KW-0808">Transferase</keyword>
<dbReference type="GO" id="GO:0016740">
    <property type="term" value="F:transferase activity"/>
    <property type="evidence" value="ECO:0007669"/>
    <property type="project" value="UniProtKB-KW"/>
</dbReference>
<sequence length="231" mass="26813">MKLSIIIPAYNEESTIEELLNIVKKINIGDIEKEIIVVDDGSKDRTREILKNTEGIKYIFHEKNQGKGGAIKTGFKNATGDILLIQDADLEYDPTDYKAMIEPIIQKRSEVVLGVRIAPEHDARKRKSLYWLSWFGNHIITWTTNILYLNNAGEYEGCYKTFTRKAINDVEIKTNDFDFDNELVCKLIKKGYKTVDVPIKYYPRSYAEGKKINWRHGVKILKTIIKYRFID</sequence>
<dbReference type="InterPro" id="IPR029044">
    <property type="entry name" value="Nucleotide-diphossugar_trans"/>
</dbReference>
<dbReference type="Proteomes" id="UP000231157">
    <property type="component" value="Unassembled WGS sequence"/>
</dbReference>
<dbReference type="SUPFAM" id="SSF53448">
    <property type="entry name" value="Nucleotide-diphospho-sugar transferases"/>
    <property type="match status" value="1"/>
</dbReference>
<evidence type="ECO:0000313" key="3">
    <source>
        <dbReference type="Proteomes" id="UP000231157"/>
    </source>
</evidence>
<comment type="caution">
    <text evidence="2">The sequence shown here is derived from an EMBL/GenBank/DDBJ whole genome shotgun (WGS) entry which is preliminary data.</text>
</comment>
<reference evidence="3" key="1">
    <citation type="submission" date="2017-09" db="EMBL/GenBank/DDBJ databases">
        <title>Depth-based differentiation of microbial function through sediment-hosted aquifers and enrichment of novel symbionts in the deep terrestrial subsurface.</title>
        <authorList>
            <person name="Probst A.J."/>
            <person name="Ladd B."/>
            <person name="Jarett J.K."/>
            <person name="Geller-Mcgrath D.E."/>
            <person name="Sieber C.M.K."/>
            <person name="Emerson J.B."/>
            <person name="Anantharaman K."/>
            <person name="Thomas B.C."/>
            <person name="Malmstrom R."/>
            <person name="Stieglmeier M."/>
            <person name="Klingl A."/>
            <person name="Woyke T."/>
            <person name="Ryan C.M."/>
            <person name="Banfield J.F."/>
        </authorList>
    </citation>
    <scope>NUCLEOTIDE SEQUENCE [LARGE SCALE GENOMIC DNA]</scope>
</reference>
<dbReference type="PANTHER" id="PTHR48090:SF7">
    <property type="entry name" value="RFBJ PROTEIN"/>
    <property type="match status" value="1"/>
</dbReference>
<dbReference type="CDD" id="cd04179">
    <property type="entry name" value="DPM_DPG-synthase_like"/>
    <property type="match status" value="1"/>
</dbReference>
<dbReference type="InterPro" id="IPR001173">
    <property type="entry name" value="Glyco_trans_2-like"/>
</dbReference>
<name>A0A2H0UR90_9BACT</name>
<gene>
    <name evidence="2" type="ORF">COU07_03320</name>
</gene>
<protein>
    <submittedName>
        <fullName evidence="2">Glycosyl transferase</fullName>
    </submittedName>
</protein>
<dbReference type="EMBL" id="PFAZ01000009">
    <property type="protein sequence ID" value="PIR88901.1"/>
    <property type="molecule type" value="Genomic_DNA"/>
</dbReference>
<proteinExistence type="predicted"/>
<feature type="domain" description="Glycosyltransferase 2-like" evidence="1">
    <location>
        <begin position="4"/>
        <end position="167"/>
    </location>
</feature>
<accession>A0A2H0UR90</accession>
<dbReference type="InterPro" id="IPR050256">
    <property type="entry name" value="Glycosyltransferase_2"/>
</dbReference>